<dbReference type="PROSITE" id="PS51194">
    <property type="entry name" value="HELICASE_CTER"/>
    <property type="match status" value="1"/>
</dbReference>
<dbReference type="InterPro" id="IPR049730">
    <property type="entry name" value="SNF2/RAD54-like_C"/>
</dbReference>
<dbReference type="SUPFAM" id="SSF52540">
    <property type="entry name" value="P-loop containing nucleoside triphosphate hydrolases"/>
    <property type="match status" value="2"/>
</dbReference>
<dbReference type="InterPro" id="IPR001650">
    <property type="entry name" value="Helicase_C-like"/>
</dbReference>
<dbReference type="InterPro" id="IPR027417">
    <property type="entry name" value="P-loop_NTPase"/>
</dbReference>
<dbReference type="Pfam" id="PF00176">
    <property type="entry name" value="SNF2-rel_dom"/>
    <property type="match status" value="1"/>
</dbReference>
<evidence type="ECO:0000256" key="4">
    <source>
        <dbReference type="ARBA" id="ARBA00022840"/>
    </source>
</evidence>
<dbReference type="RefSeq" id="WP_141483117.1">
    <property type="nucleotide sequence ID" value="NZ_VICD02000284.1"/>
</dbReference>
<organism evidence="5 6">
    <name type="scientific">Marilutibacter maris</name>
    <dbReference type="NCBI Taxonomy" id="1605891"/>
    <lineage>
        <taxon>Bacteria</taxon>
        <taxon>Pseudomonadati</taxon>
        <taxon>Pseudomonadota</taxon>
        <taxon>Gammaproteobacteria</taxon>
        <taxon>Lysobacterales</taxon>
        <taxon>Lysobacteraceae</taxon>
        <taxon>Marilutibacter</taxon>
    </lineage>
</organism>
<dbReference type="CDD" id="cd18793">
    <property type="entry name" value="SF2_C_SNF"/>
    <property type="match status" value="1"/>
</dbReference>
<name>A0A507ZYG0_9GAMM</name>
<dbReference type="EMBL" id="VICD02000284">
    <property type="protein sequence ID" value="KAB8168503.1"/>
    <property type="molecule type" value="Genomic_DNA"/>
</dbReference>
<dbReference type="SMART" id="SM00487">
    <property type="entry name" value="DEXDc"/>
    <property type="match status" value="1"/>
</dbReference>
<proteinExistence type="predicted"/>
<reference evidence="5 6" key="1">
    <citation type="submission" date="2019-10" db="EMBL/GenBank/DDBJ databases">
        <title>Lysobacter alkalisoli sp. nov., isolated from saline-alkaline soil.</title>
        <authorList>
            <person name="Sun J.-Q."/>
        </authorList>
    </citation>
    <scope>NUCLEOTIDE SEQUENCE [LARGE SCALE GENOMIC DNA]</scope>
    <source>
        <strain evidence="5 6">KCTC 42381</strain>
    </source>
</reference>
<dbReference type="GO" id="GO:0016787">
    <property type="term" value="F:hydrolase activity"/>
    <property type="evidence" value="ECO:0007669"/>
    <property type="project" value="UniProtKB-KW"/>
</dbReference>
<dbReference type="PANTHER" id="PTHR10799">
    <property type="entry name" value="SNF2/RAD54 HELICASE FAMILY"/>
    <property type="match status" value="1"/>
</dbReference>
<dbReference type="AlphaFoldDB" id="A0A507ZYG0"/>
<dbReference type="InterPro" id="IPR038718">
    <property type="entry name" value="SNF2-like_sf"/>
</dbReference>
<sequence>MGDPLIPANGAWVLPSGSPDRPLPGVVQAVHRSPKGVSLTVTWTATGASELIPLHAVKCGLRPGYVVLHVPASTFEKSLGYGVVESLRTLGKRTQALVDFVAEGNRIWVPWQRLRFIKDARFRFRTGDQGGPDAAERFRLRSLAHALALWNENTGALSHFDIDPLPHQIHLVHHILGSGNLNWLIADDVGLGKTIEAGLLIAALRQRGIARRILLVVPAGLTRQWQEDLKYKFGLDDFRIYGSDFTISDSSHWKLYDRVITSLDKAKGEGHLPKLMEAEDWDLVIFDEAHRLSRRQYGKKFEKSDRFRLAEALREKTRNVVMLTATPHQGNQSQFQALLELLRPELSGQFKMLDVDPSVLAKMVFRNRKSDVTDIDGNFVFHGQTSRMVQVDSSPELRELEAQLRAYLKLGYQAAERAGRRRGSAIGFVMTVYRKLAASSIRTLQLALARRLSRLTSDAASVRFLEDLGDERFEGEYEEARVGIDEAREEFFSGEAGRLKTLIEECHVACEEDDKMNAFLDRVIAPITRDNSGERVLVFTEYRGTQDYIVEQLSARYGADKVDVINGSMDVDERRAAIARFEDTGQFLVSTEAGGEGLNLHRRCHMLVNYDLPWNPMRLAQRIGRLYRYGQQHHVVAINLQGVASADDQVVSNMYARLQQVAADMAGVDQTSSENLVSDIVGELASLLDVEEILEQAATAGVRRTEESIEEAMRRARETAELQRDLFQHAVSYDADELRGGFRVGVLHLKAFVFGMVTLLGGSIHQSKRFPGVAWRIEVPADARLPRLGREGRVTFTRELRHQATETEVLDLDHPFVQDLLSRARSYDFQGLTAGTTLSGFGHLVTAMLRWQDERGQRLRQEFLAVGVDGEGQLHANPQGVESWFLEPMDTDRWPVERDATREVHDNIERFIDNQLARKSNASLHPENREWLGAAWCREPAVGEGAGAP</sequence>
<protein>
    <submittedName>
        <fullName evidence="5">DEAD/DEAH box helicase</fullName>
    </submittedName>
</protein>
<gene>
    <name evidence="5" type="ORF">FKV24_016270</name>
</gene>
<dbReference type="InterPro" id="IPR057342">
    <property type="entry name" value="DEXDc_RapA"/>
</dbReference>
<evidence type="ECO:0000256" key="2">
    <source>
        <dbReference type="ARBA" id="ARBA00022801"/>
    </source>
</evidence>
<dbReference type="GO" id="GO:0004386">
    <property type="term" value="F:helicase activity"/>
    <property type="evidence" value="ECO:0007669"/>
    <property type="project" value="UniProtKB-KW"/>
</dbReference>
<evidence type="ECO:0000313" key="5">
    <source>
        <dbReference type="EMBL" id="KAB8168503.1"/>
    </source>
</evidence>
<dbReference type="Gene3D" id="3.40.50.10810">
    <property type="entry name" value="Tandem AAA-ATPase domain"/>
    <property type="match status" value="1"/>
</dbReference>
<keyword evidence="4" id="KW-0067">ATP-binding</keyword>
<dbReference type="CDD" id="cd18011">
    <property type="entry name" value="DEXDc_RapA"/>
    <property type="match status" value="1"/>
</dbReference>
<keyword evidence="3 5" id="KW-0347">Helicase</keyword>
<keyword evidence="2" id="KW-0378">Hydrolase</keyword>
<dbReference type="PROSITE" id="PS51192">
    <property type="entry name" value="HELICASE_ATP_BIND_1"/>
    <property type="match status" value="1"/>
</dbReference>
<dbReference type="InterPro" id="IPR000330">
    <property type="entry name" value="SNF2_N"/>
</dbReference>
<dbReference type="Proteomes" id="UP000320431">
    <property type="component" value="Unassembled WGS sequence"/>
</dbReference>
<dbReference type="SMART" id="SM00490">
    <property type="entry name" value="HELICc"/>
    <property type="match status" value="1"/>
</dbReference>
<comment type="caution">
    <text evidence="5">The sequence shown here is derived from an EMBL/GenBank/DDBJ whole genome shotgun (WGS) entry which is preliminary data.</text>
</comment>
<evidence type="ECO:0000313" key="6">
    <source>
        <dbReference type="Proteomes" id="UP000320431"/>
    </source>
</evidence>
<dbReference type="InterPro" id="IPR014001">
    <property type="entry name" value="Helicase_ATP-bd"/>
</dbReference>
<dbReference type="Pfam" id="PF00271">
    <property type="entry name" value="Helicase_C"/>
    <property type="match status" value="1"/>
</dbReference>
<evidence type="ECO:0000256" key="3">
    <source>
        <dbReference type="ARBA" id="ARBA00022806"/>
    </source>
</evidence>
<accession>A0A507ZYG0</accession>
<dbReference type="GO" id="GO:0005524">
    <property type="term" value="F:ATP binding"/>
    <property type="evidence" value="ECO:0007669"/>
    <property type="project" value="UniProtKB-KW"/>
</dbReference>
<evidence type="ECO:0000256" key="1">
    <source>
        <dbReference type="ARBA" id="ARBA00022741"/>
    </source>
</evidence>
<dbReference type="Gene3D" id="3.40.50.300">
    <property type="entry name" value="P-loop containing nucleotide triphosphate hydrolases"/>
    <property type="match status" value="1"/>
</dbReference>
<keyword evidence="1" id="KW-0547">Nucleotide-binding</keyword>